<dbReference type="AlphaFoldDB" id="A0A193G1I8"/>
<evidence type="ECO:0000256" key="6">
    <source>
        <dbReference type="ARBA" id="ARBA00022989"/>
    </source>
</evidence>
<dbReference type="KEGG" id="bbro:BAU06_18445"/>
<keyword evidence="3 8" id="KW-0813">Transport</keyword>
<feature type="transmembrane region" description="Helical" evidence="8">
    <location>
        <begin position="91"/>
        <end position="112"/>
    </location>
</feature>
<keyword evidence="12" id="KW-1185">Reference proteome</keyword>
<evidence type="ECO:0000256" key="3">
    <source>
        <dbReference type="ARBA" id="ARBA00022448"/>
    </source>
</evidence>
<dbReference type="GO" id="GO:0005886">
    <property type="term" value="C:plasma membrane"/>
    <property type="evidence" value="ECO:0007669"/>
    <property type="project" value="UniProtKB-SubCell"/>
</dbReference>
<dbReference type="EMBL" id="CP016170">
    <property type="protein sequence ID" value="ANN68007.1"/>
    <property type="molecule type" value="Genomic_DNA"/>
</dbReference>
<feature type="transmembrane region" description="Helical" evidence="8">
    <location>
        <begin position="232"/>
        <end position="251"/>
    </location>
</feature>
<feature type="transmembrane region" description="Helical" evidence="8">
    <location>
        <begin position="167"/>
        <end position="191"/>
    </location>
</feature>
<dbReference type="InterPro" id="IPR000515">
    <property type="entry name" value="MetI-like"/>
</dbReference>
<evidence type="ECO:0000256" key="2">
    <source>
        <dbReference type="ARBA" id="ARBA00007069"/>
    </source>
</evidence>
<dbReference type="OrthoDB" id="9156191at2"/>
<feature type="transmembrane region" description="Helical" evidence="8">
    <location>
        <begin position="28"/>
        <end position="53"/>
    </location>
</feature>
<dbReference type="Proteomes" id="UP000091897">
    <property type="component" value="Chromosome"/>
</dbReference>
<keyword evidence="4" id="KW-1003">Cell membrane</keyword>
<feature type="transmembrane region" description="Helical" evidence="8">
    <location>
        <begin position="124"/>
        <end position="147"/>
    </location>
</feature>
<sequence length="306" mass="33523">MSRVVTSAGVRGQGYDGRPWRLLPRTGLLWAVAAPPVLLLLVFFVLPLGYLLFISFMTNSQSSLYELQPTLRNYVEVATDPFYLLIIQRTLLATGVVLIACLLLGYPVALYASRLSPRGRMIMLLLMMFPLMVSNVVRAYGWVSILGRTGILSVTLREAGLTERPIQFLYSFEAVVVGLLTILLPFMVVSITNSLTAIDQRYTEAAQSLGAGPWQTFYRVTLPLSSPGVTSGLMLVTFLMLSAYVTIALLGGPRFKLLVSLVFDSAATFRWPRAAALSFVLLAIALAIAALVQMAMRPQRVQGKGP</sequence>
<reference evidence="12 13" key="1">
    <citation type="submission" date="2016-06" db="EMBL/GenBank/DDBJ databases">
        <title>Complete genome sequences of Bordetella bronchialis and Bordetella flabilis.</title>
        <authorList>
            <person name="LiPuma J.J."/>
            <person name="Spilker T."/>
        </authorList>
    </citation>
    <scope>NUCLEOTIDE SEQUENCE [LARGE SCALE GENOMIC DNA]</scope>
    <source>
        <strain evidence="11 13">AU17976</strain>
        <strain evidence="10 12">AU3182</strain>
    </source>
</reference>
<evidence type="ECO:0000313" key="13">
    <source>
        <dbReference type="Proteomes" id="UP000092213"/>
    </source>
</evidence>
<evidence type="ECO:0000256" key="8">
    <source>
        <dbReference type="RuleBase" id="RU363032"/>
    </source>
</evidence>
<keyword evidence="5 8" id="KW-0812">Transmembrane</keyword>
<evidence type="ECO:0000256" key="7">
    <source>
        <dbReference type="ARBA" id="ARBA00023136"/>
    </source>
</evidence>
<gene>
    <name evidence="10" type="ORF">BAU06_18445</name>
    <name evidence="11" type="ORF">BAU08_18685</name>
</gene>
<dbReference type="PROSITE" id="PS50928">
    <property type="entry name" value="ABC_TM1"/>
    <property type="match status" value="1"/>
</dbReference>
<keyword evidence="7 8" id="KW-0472">Membrane</keyword>
<dbReference type="Gene3D" id="1.10.3720.10">
    <property type="entry name" value="MetI-like"/>
    <property type="match status" value="1"/>
</dbReference>
<feature type="transmembrane region" description="Helical" evidence="8">
    <location>
        <begin position="271"/>
        <end position="292"/>
    </location>
</feature>
<dbReference type="PANTHER" id="PTHR42929">
    <property type="entry name" value="INNER MEMBRANE ABC TRANSPORTER PERMEASE PROTEIN YDCU-RELATED-RELATED"/>
    <property type="match status" value="1"/>
</dbReference>
<dbReference type="SUPFAM" id="SSF161098">
    <property type="entry name" value="MetI-like"/>
    <property type="match status" value="1"/>
</dbReference>
<evidence type="ECO:0000256" key="5">
    <source>
        <dbReference type="ARBA" id="ARBA00022692"/>
    </source>
</evidence>
<evidence type="ECO:0000259" key="9">
    <source>
        <dbReference type="PROSITE" id="PS50928"/>
    </source>
</evidence>
<dbReference type="EMBL" id="CP016171">
    <property type="protein sequence ID" value="ANN73099.1"/>
    <property type="molecule type" value="Genomic_DNA"/>
</dbReference>
<dbReference type="RefSeq" id="WP_066353331.1">
    <property type="nucleotide sequence ID" value="NZ_CBCSFJ010000016.1"/>
</dbReference>
<evidence type="ECO:0000313" key="12">
    <source>
        <dbReference type="Proteomes" id="UP000091897"/>
    </source>
</evidence>
<dbReference type="GO" id="GO:0055085">
    <property type="term" value="P:transmembrane transport"/>
    <property type="evidence" value="ECO:0007669"/>
    <property type="project" value="InterPro"/>
</dbReference>
<organism evidence="11 13">
    <name type="scientific">Bordetella bronchialis</name>
    <dbReference type="NCBI Taxonomy" id="463025"/>
    <lineage>
        <taxon>Bacteria</taxon>
        <taxon>Pseudomonadati</taxon>
        <taxon>Pseudomonadota</taxon>
        <taxon>Betaproteobacteria</taxon>
        <taxon>Burkholderiales</taxon>
        <taxon>Alcaligenaceae</taxon>
        <taxon>Bordetella</taxon>
    </lineage>
</organism>
<accession>A0A193G1I8</accession>
<evidence type="ECO:0000313" key="10">
    <source>
        <dbReference type="EMBL" id="ANN68007.1"/>
    </source>
</evidence>
<dbReference type="CDD" id="cd06261">
    <property type="entry name" value="TM_PBP2"/>
    <property type="match status" value="1"/>
</dbReference>
<evidence type="ECO:0000256" key="1">
    <source>
        <dbReference type="ARBA" id="ARBA00004651"/>
    </source>
</evidence>
<proteinExistence type="inferred from homology"/>
<evidence type="ECO:0000256" key="4">
    <source>
        <dbReference type="ARBA" id="ARBA00022475"/>
    </source>
</evidence>
<comment type="subcellular location">
    <subcellularLocation>
        <location evidence="1 8">Cell membrane</location>
        <topology evidence="1 8">Multi-pass membrane protein</topology>
    </subcellularLocation>
</comment>
<dbReference type="Pfam" id="PF00528">
    <property type="entry name" value="BPD_transp_1"/>
    <property type="match status" value="1"/>
</dbReference>
<dbReference type="InterPro" id="IPR035906">
    <property type="entry name" value="MetI-like_sf"/>
</dbReference>
<dbReference type="STRING" id="463025.BAU08_18685"/>
<comment type="similarity">
    <text evidence="2">Belongs to the binding-protein-dependent transport system permease family. CysTW subfamily.</text>
</comment>
<dbReference type="PANTHER" id="PTHR42929:SF5">
    <property type="entry name" value="ABC TRANSPORTER PERMEASE PROTEIN"/>
    <property type="match status" value="1"/>
</dbReference>
<keyword evidence="6 8" id="KW-1133">Transmembrane helix</keyword>
<name>A0A193G1I8_9BORD</name>
<dbReference type="Proteomes" id="UP000092213">
    <property type="component" value="Chromosome"/>
</dbReference>
<evidence type="ECO:0000313" key="11">
    <source>
        <dbReference type="EMBL" id="ANN73099.1"/>
    </source>
</evidence>
<feature type="domain" description="ABC transmembrane type-1" evidence="9">
    <location>
        <begin position="87"/>
        <end position="292"/>
    </location>
</feature>
<protein>
    <recommendedName>
        <fullName evidence="9">ABC transmembrane type-1 domain-containing protein</fullName>
    </recommendedName>
</protein>